<keyword evidence="2" id="KW-0175">Coiled coil</keyword>
<keyword evidence="1" id="KW-0479">Metal-binding</keyword>
<sequence>METKRQENLIKCRSLNCENDIKFYCEHCNTKICRDCRIDFHSTCNPKMIDTKTDGLEKKVKELGEVITRIKIISEIYEDSCSIEGFDQVFNDLIQNIYCNYITAVKEAIENGKYETFETLIDECSRLEKDIISGDFGRDEKGYNPIQMLMHNYCINPKSPFDVKVHNALEHISPFSGVPLYSQKFKDIFKEVFEKYMENKEIRDKKEKEKKMRSKIEEEISQKYQNQLKEQEEKIASLTLQLAKAQTNRPQAQYLPANPQATSFPPSRLQKRALPCPPKVRTARQVPSYHIPFDSPSAESSFDSDSMLSNSYNAMDSFSCHEMYSEIPCLEFSSEPSFVLELDSNEQFEGDDVGQILASQTALLGIKAVRVSNISNDMDKVNDFLQHSILQQIPSLSLSCPEGDLFGYACGILDGLMCSIGKVSRDLSFNNIIFTREQLSAVVIRARHVEKISFHNCDWNIGQDEGELQDFDFKLSEGKYKINTLSMSYKNKTQRNYEHAESIVGYGNMIYAISESGLRESLKHLNILDGLFGLKDEIIQQLSSSGLSHIILGS</sequence>
<keyword evidence="5" id="KW-1185">Reference proteome</keyword>
<evidence type="ECO:0000256" key="2">
    <source>
        <dbReference type="SAM" id="Coils"/>
    </source>
</evidence>
<evidence type="ECO:0000313" key="5">
    <source>
        <dbReference type="Proteomes" id="UP001295684"/>
    </source>
</evidence>
<dbReference type="GO" id="GO:0008270">
    <property type="term" value="F:zinc ion binding"/>
    <property type="evidence" value="ECO:0007669"/>
    <property type="project" value="UniProtKB-KW"/>
</dbReference>
<dbReference type="PROSITE" id="PS50119">
    <property type="entry name" value="ZF_BBOX"/>
    <property type="match status" value="1"/>
</dbReference>
<dbReference type="Proteomes" id="UP001295684">
    <property type="component" value="Unassembled WGS sequence"/>
</dbReference>
<dbReference type="InterPro" id="IPR000315">
    <property type="entry name" value="Znf_B-box"/>
</dbReference>
<feature type="domain" description="B box-type" evidence="3">
    <location>
        <begin position="7"/>
        <end position="43"/>
    </location>
</feature>
<feature type="coiled-coil region" evidence="2">
    <location>
        <begin position="199"/>
        <end position="248"/>
    </location>
</feature>
<name>A0AAD1YA98_EUPCR</name>
<evidence type="ECO:0000256" key="1">
    <source>
        <dbReference type="PROSITE-ProRule" id="PRU00024"/>
    </source>
</evidence>
<comment type="caution">
    <text evidence="4">The sequence shown here is derived from an EMBL/GenBank/DDBJ whole genome shotgun (WGS) entry which is preliminary data.</text>
</comment>
<keyword evidence="1" id="KW-0862">Zinc</keyword>
<gene>
    <name evidence="4" type="ORF">ECRASSUSDP1_LOCUS28597</name>
</gene>
<accession>A0AAD1YA98</accession>
<protein>
    <recommendedName>
        <fullName evidence="3">B box-type domain-containing protein</fullName>
    </recommendedName>
</protein>
<dbReference type="AlphaFoldDB" id="A0AAD1YA98"/>
<organism evidence="4 5">
    <name type="scientific">Euplotes crassus</name>
    <dbReference type="NCBI Taxonomy" id="5936"/>
    <lineage>
        <taxon>Eukaryota</taxon>
        <taxon>Sar</taxon>
        <taxon>Alveolata</taxon>
        <taxon>Ciliophora</taxon>
        <taxon>Intramacronucleata</taxon>
        <taxon>Spirotrichea</taxon>
        <taxon>Hypotrichia</taxon>
        <taxon>Euplotida</taxon>
        <taxon>Euplotidae</taxon>
        <taxon>Moneuplotes</taxon>
    </lineage>
</organism>
<reference evidence="4" key="1">
    <citation type="submission" date="2023-07" db="EMBL/GenBank/DDBJ databases">
        <authorList>
            <consortium name="AG Swart"/>
            <person name="Singh M."/>
            <person name="Singh A."/>
            <person name="Seah K."/>
            <person name="Emmerich C."/>
        </authorList>
    </citation>
    <scope>NUCLEOTIDE SEQUENCE</scope>
    <source>
        <strain evidence="4">DP1</strain>
    </source>
</reference>
<proteinExistence type="predicted"/>
<evidence type="ECO:0000313" key="4">
    <source>
        <dbReference type="EMBL" id="CAI2386971.1"/>
    </source>
</evidence>
<keyword evidence="1" id="KW-0863">Zinc-finger</keyword>
<dbReference type="EMBL" id="CAMPGE010029496">
    <property type="protein sequence ID" value="CAI2386971.1"/>
    <property type="molecule type" value="Genomic_DNA"/>
</dbReference>
<evidence type="ECO:0000259" key="3">
    <source>
        <dbReference type="PROSITE" id="PS50119"/>
    </source>
</evidence>